<evidence type="ECO:0000256" key="2">
    <source>
        <dbReference type="ARBA" id="ARBA00004906"/>
    </source>
</evidence>
<protein>
    <recommendedName>
        <fullName evidence="4">Anaphase-promoting complex subunit 13</fullName>
    </recommendedName>
    <alternativeName>
        <fullName evidence="10">Cyclosome subunit 13</fullName>
    </alternativeName>
</protein>
<evidence type="ECO:0000256" key="7">
    <source>
        <dbReference type="ARBA" id="ARBA00022786"/>
    </source>
</evidence>
<dbReference type="PANTHER" id="PTHR28672">
    <property type="entry name" value="ANAPHASE-PROMOTING COMPLEX SUBUNIT 13"/>
    <property type="match status" value="1"/>
</dbReference>
<organism evidence="12">
    <name type="scientific">Ixodes ricinus</name>
    <name type="common">Common tick</name>
    <name type="synonym">Acarus ricinus</name>
    <dbReference type="NCBI Taxonomy" id="34613"/>
    <lineage>
        <taxon>Eukaryota</taxon>
        <taxon>Metazoa</taxon>
        <taxon>Ecdysozoa</taxon>
        <taxon>Arthropoda</taxon>
        <taxon>Chelicerata</taxon>
        <taxon>Arachnida</taxon>
        <taxon>Acari</taxon>
        <taxon>Parasitiformes</taxon>
        <taxon>Ixodida</taxon>
        <taxon>Ixodoidea</taxon>
        <taxon>Ixodidae</taxon>
        <taxon>Ixodinae</taxon>
        <taxon>Ixodes</taxon>
    </lineage>
</organism>
<evidence type="ECO:0000256" key="4">
    <source>
        <dbReference type="ARBA" id="ARBA00013935"/>
    </source>
</evidence>
<comment type="subcellular location">
    <subcellularLocation>
        <location evidence="1">Nucleus</location>
    </subcellularLocation>
</comment>
<dbReference type="PANTHER" id="PTHR28672:SF1">
    <property type="entry name" value="ANAPHASE-PROMOTING COMPLEX SUBUNIT 13"/>
    <property type="match status" value="1"/>
</dbReference>
<comment type="function">
    <text evidence="11">Component of the anaphase promoting complex/cyclosome (APC/C), a cell cycle-regulated E3 ubiquitin ligase that controls progression through mitosis and the G1 phase of the cell cycle. The APC/C complex acts by mediating ubiquitination and subsequent degradation of target proteins: it mainly mediates the formation of 'Lys-11'-linked polyubiquitin chains and, to a lower extent, the formation of 'Lys-48'- and 'Lys-63'-linked polyubiquitin chains. The APC/C complex catalyzes assembly of branched 'Lys-11'-/'Lys-48'-linked branched ubiquitin chains on target proteins.</text>
</comment>
<reference evidence="12" key="1">
    <citation type="journal article" date="2015" name="Sci. Rep.">
        <title>Tissue- and time-dependent transcription in Ixodes ricinus salivary glands and midguts when blood feeding on the vertebrate host.</title>
        <authorList>
            <person name="Kotsyfakis M."/>
            <person name="Schwarz A."/>
            <person name="Erhart J."/>
            <person name="Ribeiro J.M."/>
        </authorList>
    </citation>
    <scope>NUCLEOTIDE SEQUENCE</scope>
    <source>
        <tissue evidence="12">Salivary gland and midgut</tissue>
    </source>
</reference>
<evidence type="ECO:0000256" key="9">
    <source>
        <dbReference type="ARBA" id="ARBA00023306"/>
    </source>
</evidence>
<dbReference type="InterPro" id="IPR008401">
    <property type="entry name" value="Apc13"/>
</dbReference>
<name>V5HPY7_IXORI</name>
<comment type="similarity">
    <text evidence="3">Belongs to the APC13 family.</text>
</comment>
<evidence type="ECO:0000256" key="11">
    <source>
        <dbReference type="ARBA" id="ARBA00045696"/>
    </source>
</evidence>
<dbReference type="Pfam" id="PF05839">
    <property type="entry name" value="Apc13p"/>
    <property type="match status" value="1"/>
</dbReference>
<accession>V5HPY7</accession>
<keyword evidence="8" id="KW-0539">Nucleus</keyword>
<sequence>DSDMIRDGRLIDIVDDKWREDKLPDEDIAVPLMELPDPEPDNSNIHETLREQEQKWTDLAMSRRAYEPLAVEQRQLRNCPPFLSRISITWAPVKHSSYLYLIQ</sequence>
<feature type="non-terminal residue" evidence="12">
    <location>
        <position position="1"/>
    </location>
</feature>
<keyword evidence="5" id="KW-0132">Cell division</keyword>
<evidence type="ECO:0000256" key="8">
    <source>
        <dbReference type="ARBA" id="ARBA00023242"/>
    </source>
</evidence>
<dbReference type="GO" id="GO:0051301">
    <property type="term" value="P:cell division"/>
    <property type="evidence" value="ECO:0007669"/>
    <property type="project" value="UniProtKB-KW"/>
</dbReference>
<evidence type="ECO:0000256" key="5">
    <source>
        <dbReference type="ARBA" id="ARBA00022618"/>
    </source>
</evidence>
<comment type="pathway">
    <text evidence="2">Protein modification; protein ubiquitination.</text>
</comment>
<dbReference type="GO" id="GO:0070979">
    <property type="term" value="P:protein K11-linked ubiquitination"/>
    <property type="evidence" value="ECO:0007669"/>
    <property type="project" value="TreeGrafter"/>
</dbReference>
<evidence type="ECO:0000313" key="12">
    <source>
        <dbReference type="EMBL" id="JAB80109.1"/>
    </source>
</evidence>
<evidence type="ECO:0000256" key="6">
    <source>
        <dbReference type="ARBA" id="ARBA00022776"/>
    </source>
</evidence>
<dbReference type="GO" id="GO:0005680">
    <property type="term" value="C:anaphase-promoting complex"/>
    <property type="evidence" value="ECO:0007669"/>
    <property type="project" value="InterPro"/>
</dbReference>
<evidence type="ECO:0000256" key="3">
    <source>
        <dbReference type="ARBA" id="ARBA00006940"/>
    </source>
</evidence>
<keyword evidence="6" id="KW-0498">Mitosis</keyword>
<proteinExistence type="evidence at transcript level"/>
<evidence type="ECO:0000256" key="10">
    <source>
        <dbReference type="ARBA" id="ARBA00031338"/>
    </source>
</evidence>
<dbReference type="AlphaFoldDB" id="V5HPY7"/>
<keyword evidence="9" id="KW-0131">Cell cycle</keyword>
<dbReference type="EMBL" id="GANP01004359">
    <property type="protein sequence ID" value="JAB80109.1"/>
    <property type="molecule type" value="mRNA"/>
</dbReference>
<keyword evidence="7" id="KW-0833">Ubl conjugation pathway</keyword>
<evidence type="ECO:0000256" key="1">
    <source>
        <dbReference type="ARBA" id="ARBA00004123"/>
    </source>
</evidence>